<reference evidence="7 8" key="1">
    <citation type="journal article" date="2016" name="Nat. Commun.">
        <title>Thousands of microbial genomes shed light on interconnected biogeochemical processes in an aquifer system.</title>
        <authorList>
            <person name="Anantharaman K."/>
            <person name="Brown C.T."/>
            <person name="Hug L.A."/>
            <person name="Sharon I."/>
            <person name="Castelle C.J."/>
            <person name="Probst A.J."/>
            <person name="Thomas B.C."/>
            <person name="Singh A."/>
            <person name="Wilkins M.J."/>
            <person name="Karaoz U."/>
            <person name="Brodie E.L."/>
            <person name="Williams K.H."/>
            <person name="Hubbard S.S."/>
            <person name="Banfield J.F."/>
        </authorList>
    </citation>
    <scope>NUCLEOTIDE SEQUENCE [LARGE SCALE GENOMIC DNA]</scope>
</reference>
<feature type="transmembrane region" description="Helical" evidence="5">
    <location>
        <begin position="12"/>
        <end position="34"/>
    </location>
</feature>
<keyword evidence="2 5" id="KW-0812">Transmembrane</keyword>
<feature type="transmembrane region" description="Helical" evidence="5">
    <location>
        <begin position="46"/>
        <end position="68"/>
    </location>
</feature>
<dbReference type="InterPro" id="IPR007016">
    <property type="entry name" value="O-antigen_ligase-rel_domated"/>
</dbReference>
<organism evidence="7 8">
    <name type="scientific">Candidatus Abawacabacteria bacterium RIFCSPHIGHO2_01_FULL_46_8</name>
    <dbReference type="NCBI Taxonomy" id="1817815"/>
    <lineage>
        <taxon>Bacteria</taxon>
        <taxon>Candidatus Abawacaibacteriota</taxon>
    </lineage>
</organism>
<feature type="transmembrane region" description="Helical" evidence="5">
    <location>
        <begin position="364"/>
        <end position="382"/>
    </location>
</feature>
<feature type="transmembrane region" description="Helical" evidence="5">
    <location>
        <begin position="80"/>
        <end position="98"/>
    </location>
</feature>
<dbReference type="Pfam" id="PF04932">
    <property type="entry name" value="Wzy_C"/>
    <property type="match status" value="1"/>
</dbReference>
<accession>A0A1F4XKM7</accession>
<dbReference type="Proteomes" id="UP000177521">
    <property type="component" value="Unassembled WGS sequence"/>
</dbReference>
<feature type="transmembrane region" description="Helical" evidence="5">
    <location>
        <begin position="233"/>
        <end position="263"/>
    </location>
</feature>
<feature type="transmembrane region" description="Helical" evidence="5">
    <location>
        <begin position="412"/>
        <end position="429"/>
    </location>
</feature>
<feature type="domain" description="O-antigen ligase-related" evidence="6">
    <location>
        <begin position="234"/>
        <end position="371"/>
    </location>
</feature>
<dbReference type="AlphaFoldDB" id="A0A1F4XKM7"/>
<keyword evidence="4 5" id="KW-0472">Membrane</keyword>
<evidence type="ECO:0000256" key="5">
    <source>
        <dbReference type="SAM" id="Phobius"/>
    </source>
</evidence>
<evidence type="ECO:0000256" key="3">
    <source>
        <dbReference type="ARBA" id="ARBA00022989"/>
    </source>
</evidence>
<feature type="transmembrane region" description="Helical" evidence="5">
    <location>
        <begin position="104"/>
        <end position="127"/>
    </location>
</feature>
<evidence type="ECO:0000313" key="8">
    <source>
        <dbReference type="Proteomes" id="UP000177521"/>
    </source>
</evidence>
<protein>
    <recommendedName>
        <fullName evidence="6">O-antigen ligase-related domain-containing protein</fullName>
    </recommendedName>
</protein>
<feature type="transmembrane region" description="Helical" evidence="5">
    <location>
        <begin position="134"/>
        <end position="155"/>
    </location>
</feature>
<feature type="transmembrane region" description="Helical" evidence="5">
    <location>
        <begin position="204"/>
        <end position="221"/>
    </location>
</feature>
<evidence type="ECO:0000259" key="6">
    <source>
        <dbReference type="Pfam" id="PF04932"/>
    </source>
</evidence>
<dbReference type="GO" id="GO:0016020">
    <property type="term" value="C:membrane"/>
    <property type="evidence" value="ECO:0007669"/>
    <property type="project" value="UniProtKB-SubCell"/>
</dbReference>
<evidence type="ECO:0000256" key="4">
    <source>
        <dbReference type="ARBA" id="ARBA00023136"/>
    </source>
</evidence>
<dbReference type="InterPro" id="IPR051533">
    <property type="entry name" value="WaaL-like"/>
</dbReference>
<dbReference type="EMBL" id="MEWS01000020">
    <property type="protein sequence ID" value="OGC82255.1"/>
    <property type="molecule type" value="Genomic_DNA"/>
</dbReference>
<evidence type="ECO:0000256" key="1">
    <source>
        <dbReference type="ARBA" id="ARBA00004141"/>
    </source>
</evidence>
<proteinExistence type="predicted"/>
<name>A0A1F4XKM7_9BACT</name>
<dbReference type="PANTHER" id="PTHR37422">
    <property type="entry name" value="TEICHURONIC ACID BIOSYNTHESIS PROTEIN TUAE"/>
    <property type="match status" value="1"/>
</dbReference>
<comment type="subcellular location">
    <subcellularLocation>
        <location evidence="1">Membrane</location>
        <topology evidence="1">Multi-pass membrane protein</topology>
    </subcellularLocation>
</comment>
<comment type="caution">
    <text evidence="7">The sequence shown here is derived from an EMBL/GenBank/DDBJ whole genome shotgun (WGS) entry which is preliminary data.</text>
</comment>
<evidence type="ECO:0000313" key="7">
    <source>
        <dbReference type="EMBL" id="OGC82255.1"/>
    </source>
</evidence>
<dbReference type="PANTHER" id="PTHR37422:SF13">
    <property type="entry name" value="LIPOPOLYSACCHARIDE BIOSYNTHESIS PROTEIN PA4999-RELATED"/>
    <property type="match status" value="1"/>
</dbReference>
<feature type="transmembrane region" description="Helical" evidence="5">
    <location>
        <begin position="388"/>
        <end position="405"/>
    </location>
</feature>
<keyword evidence="3 5" id="KW-1133">Transmembrane helix</keyword>
<gene>
    <name evidence="7" type="ORF">A2788_00085</name>
</gene>
<feature type="transmembrane region" description="Helical" evidence="5">
    <location>
        <begin position="275"/>
        <end position="293"/>
    </location>
</feature>
<sequence>MAVAKTNFGQRLAFILLIIMLALLPFHAFIYTWIKSYFWTDSWTIIIHVWKEILVIVLGLLGIGEVISKRSQLPHGRGNALAYLYLGLALLHFALFTGDNVFQAAFGLRTAAVFVILFLVVQLFNWTKENFRQLLLVALVVGSITALFGILQTTVLPANFLTNFGYSQVVSSWDPQGNLPAYHQLGDAANTVRAQATFAQPNRFAAYLLLIFFPLFFFATKTKPGWRRQLAQVASLVVLFALFFTYSRGAWLSLALALAYFFWRKYGQRISRRSVIIGITVLLLVGGAILAGLPQSQQLQETILRQGSTSAHVQRTLSAIQVGLQHPFGLGLGQAGGTSMRFDPTGQGFLTENFYLQILVEQGYLSFLAFLFLIVYLVLHLLKEPQKTYYLGYSFLALALANLFTETFDDTAVVLSTFALLGIAWQQLLPVRS</sequence>
<evidence type="ECO:0000256" key="2">
    <source>
        <dbReference type="ARBA" id="ARBA00022692"/>
    </source>
</evidence>